<dbReference type="AlphaFoldDB" id="A0A0F9QKV7"/>
<comment type="caution">
    <text evidence="2">The sequence shown here is derived from an EMBL/GenBank/DDBJ whole genome shotgun (WGS) entry which is preliminary data.</text>
</comment>
<gene>
    <name evidence="2" type="ORF">LCGC14_0761520</name>
</gene>
<proteinExistence type="predicted"/>
<sequence>MPYYAPGDIFPQPEPEPAPEPDTSSFDLFADIFKSIYESSLTQASGSSYLQEVQAALAQDQFAFQKTQWADQLGQWSQQFGFSKEQFDTSTQLQRDQMVQSASQFMLSFGLSEKGQEAAQQQFLQTFAFQQEQFEFSKESFSDQLDFSKIQFEEQLGFSYDQLEQQLGMQENQLSFQREQLAASASQFAAEMGLRTEALGIQRETAAGQLELGRGQLALGQLSEAHDYELAKGGLALSQRQQGFFEKTTNTQMLMEAAGLAASPTGAIQLAYMARNAGAPSGAIADIFSNLPFVQAALAGKTLPGFGVPEQLGGTGGSSGVSADMDTGALINAALGPEGGGSPSSGGGAGVTSGTSLSPETAGSTPATVDLYSLSETELRDLGIKKSAGGAFFSGVYDAEGNKTGTEQRIQGIRSDLQNYQTGEVTEQTAPTATPTATAPTTSGAPTGDIFKRGLGVELPSLTSITQEQWGGMKSSEKLFLGALYQSETGIPIEQALNDIQRSFIPTAQTSRLSF</sequence>
<name>A0A0F9QKV7_9ZZZZ</name>
<dbReference type="EMBL" id="LAZR01001881">
    <property type="protein sequence ID" value="KKN37637.1"/>
    <property type="molecule type" value="Genomic_DNA"/>
</dbReference>
<evidence type="ECO:0000313" key="2">
    <source>
        <dbReference type="EMBL" id="KKN37637.1"/>
    </source>
</evidence>
<reference evidence="2" key="1">
    <citation type="journal article" date="2015" name="Nature">
        <title>Complex archaea that bridge the gap between prokaryotes and eukaryotes.</title>
        <authorList>
            <person name="Spang A."/>
            <person name="Saw J.H."/>
            <person name="Jorgensen S.L."/>
            <person name="Zaremba-Niedzwiedzka K."/>
            <person name="Martijn J."/>
            <person name="Lind A.E."/>
            <person name="van Eijk R."/>
            <person name="Schleper C."/>
            <person name="Guy L."/>
            <person name="Ettema T.J."/>
        </authorList>
    </citation>
    <scope>NUCLEOTIDE SEQUENCE</scope>
</reference>
<protein>
    <submittedName>
        <fullName evidence="2">Uncharacterized protein</fullName>
    </submittedName>
</protein>
<feature type="compositionally biased region" description="Gly residues" evidence="1">
    <location>
        <begin position="337"/>
        <end position="351"/>
    </location>
</feature>
<feature type="region of interest" description="Disordered" evidence="1">
    <location>
        <begin position="425"/>
        <end position="448"/>
    </location>
</feature>
<feature type="compositionally biased region" description="Low complexity" evidence="1">
    <location>
        <begin position="429"/>
        <end position="448"/>
    </location>
</feature>
<accession>A0A0F9QKV7</accession>
<feature type="region of interest" description="Disordered" evidence="1">
    <location>
        <begin position="1"/>
        <end position="23"/>
    </location>
</feature>
<organism evidence="2">
    <name type="scientific">marine sediment metagenome</name>
    <dbReference type="NCBI Taxonomy" id="412755"/>
    <lineage>
        <taxon>unclassified sequences</taxon>
        <taxon>metagenomes</taxon>
        <taxon>ecological metagenomes</taxon>
    </lineage>
</organism>
<feature type="region of interest" description="Disordered" evidence="1">
    <location>
        <begin position="332"/>
        <end position="366"/>
    </location>
</feature>
<evidence type="ECO:0000256" key="1">
    <source>
        <dbReference type="SAM" id="MobiDB-lite"/>
    </source>
</evidence>